<keyword evidence="2" id="KW-1185">Reference proteome</keyword>
<evidence type="ECO:0000313" key="1">
    <source>
        <dbReference type="EMBL" id="MCU6797965.1"/>
    </source>
</evidence>
<gene>
    <name evidence="1" type="ORF">OB236_38155</name>
</gene>
<reference evidence="1 2" key="1">
    <citation type="submission" date="2022-09" db="EMBL/GenBank/DDBJ databases">
        <authorList>
            <person name="Han X.L."/>
            <person name="Wang Q."/>
            <person name="Lu T."/>
        </authorList>
    </citation>
    <scope>NUCLEOTIDE SEQUENCE [LARGE SCALE GENOMIC DNA]</scope>
    <source>
        <strain evidence="1 2">WQ 127069</strain>
    </source>
</reference>
<protein>
    <submittedName>
        <fullName evidence="1">Uncharacterized protein</fullName>
    </submittedName>
</protein>
<proteinExistence type="predicted"/>
<organism evidence="1 2">
    <name type="scientific">Paenibacillus baimaensis</name>
    <dbReference type="NCBI Taxonomy" id="2982185"/>
    <lineage>
        <taxon>Bacteria</taxon>
        <taxon>Bacillati</taxon>
        <taxon>Bacillota</taxon>
        <taxon>Bacilli</taxon>
        <taxon>Bacillales</taxon>
        <taxon>Paenibacillaceae</taxon>
        <taxon>Paenibacillus</taxon>
    </lineage>
</organism>
<evidence type="ECO:0000313" key="2">
    <source>
        <dbReference type="Proteomes" id="UP001652445"/>
    </source>
</evidence>
<name>A0ABT2UTI0_9BACL</name>
<sequence length="173" mass="19545">MFDPTIFDNLKVVLEGAVYDMDLNDSVVIMGRTDRIELSSMSRSFSMTMARKEDGVAEGSFMLTASVADLAAELLADSKQQPGCSLELSFVFPITDIERDCSESVSMIGEIWGAGPQLSQCIMMEYGEQPRRMKSKLDVKFVKKLDERHIDDIPSLLEHFHLCLERLDERIIE</sequence>
<accession>A0ABT2UTI0</accession>
<dbReference type="Proteomes" id="UP001652445">
    <property type="component" value="Unassembled WGS sequence"/>
</dbReference>
<comment type="caution">
    <text evidence="1">The sequence shown here is derived from an EMBL/GenBank/DDBJ whole genome shotgun (WGS) entry which is preliminary data.</text>
</comment>
<dbReference type="RefSeq" id="WP_262688652.1">
    <property type="nucleotide sequence ID" value="NZ_JAOQIO010000124.1"/>
</dbReference>
<dbReference type="EMBL" id="JAOQIO010000124">
    <property type="protein sequence ID" value="MCU6797965.1"/>
    <property type="molecule type" value="Genomic_DNA"/>
</dbReference>